<proteinExistence type="predicted"/>
<comment type="caution">
    <text evidence="2">The sequence shown here is derived from an EMBL/GenBank/DDBJ whole genome shotgun (WGS) entry which is preliminary data.</text>
</comment>
<gene>
    <name evidence="2" type="ORF">MVEN_01392800</name>
</gene>
<reference evidence="2" key="1">
    <citation type="submission" date="2020-05" db="EMBL/GenBank/DDBJ databases">
        <title>Mycena genomes resolve the evolution of fungal bioluminescence.</title>
        <authorList>
            <person name="Tsai I.J."/>
        </authorList>
    </citation>
    <scope>NUCLEOTIDE SEQUENCE</scope>
    <source>
        <strain evidence="2">CCC161011</strain>
    </source>
</reference>
<dbReference type="AlphaFoldDB" id="A0A8H6XX24"/>
<evidence type="ECO:0000313" key="2">
    <source>
        <dbReference type="EMBL" id="KAF7348737.1"/>
    </source>
</evidence>
<name>A0A8H6XX24_9AGAR</name>
<organism evidence="2 3">
    <name type="scientific">Mycena venus</name>
    <dbReference type="NCBI Taxonomy" id="2733690"/>
    <lineage>
        <taxon>Eukaryota</taxon>
        <taxon>Fungi</taxon>
        <taxon>Dikarya</taxon>
        <taxon>Basidiomycota</taxon>
        <taxon>Agaricomycotina</taxon>
        <taxon>Agaricomycetes</taxon>
        <taxon>Agaricomycetidae</taxon>
        <taxon>Agaricales</taxon>
        <taxon>Marasmiineae</taxon>
        <taxon>Mycenaceae</taxon>
        <taxon>Mycena</taxon>
    </lineage>
</organism>
<feature type="region of interest" description="Disordered" evidence="1">
    <location>
        <begin position="162"/>
        <end position="187"/>
    </location>
</feature>
<feature type="region of interest" description="Disordered" evidence="1">
    <location>
        <begin position="1"/>
        <end position="75"/>
    </location>
</feature>
<protein>
    <submittedName>
        <fullName evidence="2">Uncharacterized protein</fullName>
    </submittedName>
</protein>
<dbReference type="OrthoDB" id="3050257at2759"/>
<feature type="compositionally biased region" description="Basic and acidic residues" evidence="1">
    <location>
        <begin position="1"/>
        <end position="11"/>
    </location>
</feature>
<accession>A0A8H6XX24</accession>
<keyword evidence="3" id="KW-1185">Reference proteome</keyword>
<evidence type="ECO:0000256" key="1">
    <source>
        <dbReference type="SAM" id="MobiDB-lite"/>
    </source>
</evidence>
<dbReference type="Proteomes" id="UP000620124">
    <property type="component" value="Unassembled WGS sequence"/>
</dbReference>
<sequence>MSQEYRREQASARRTLARRNAVDYGQPPSAANHHRRDVIHGASQQHHAAHHNPVNSHLPLTYAPTHGASQQHHAAHHNPVNFHLHLTYAPTMNMPPIFMTPAMQRQLPCLPTLPSNAPSKSRDHPYATMRLEDIGSGNYRPAPPRSECAECKMDEFIQSLRRQFPQAPPRSRRRASQRQTQSCDRANMEQPHYMLVRQLSGPIKLKLKIEGVGEVEDILYANCKHRGITRFNLAWVLAFSFKTLAQKTFGLSIDRLELTWLMFYEDTQWSAHARYAAA</sequence>
<evidence type="ECO:0000313" key="3">
    <source>
        <dbReference type="Proteomes" id="UP000620124"/>
    </source>
</evidence>
<dbReference type="EMBL" id="JACAZI010000011">
    <property type="protein sequence ID" value="KAF7348737.1"/>
    <property type="molecule type" value="Genomic_DNA"/>
</dbReference>